<name>A0A0X8X1J0_9SPHI</name>
<sequence>MRKNILETIVKLSALMIICLLTSMRLIEKKPDYSGTWKLNTANTKLGGLPSTGVGKQLTIKQYSDKLIIKRLLEVRGHNDSGAIDTFKFDAKKESVSDMFKHHIAYTGWSDDGKQLAKIQFIKTNIKTEKGENIASEQKVMVTWSLSKDGKTLIIDQEITLGNLARFIVKLVYDKQ</sequence>
<organism evidence="1 2">
    <name type="scientific">Mucilaginibacter gotjawali</name>
    <dbReference type="NCBI Taxonomy" id="1550579"/>
    <lineage>
        <taxon>Bacteria</taxon>
        <taxon>Pseudomonadati</taxon>
        <taxon>Bacteroidota</taxon>
        <taxon>Sphingobacteriia</taxon>
        <taxon>Sphingobacteriales</taxon>
        <taxon>Sphingobacteriaceae</taxon>
        <taxon>Mucilaginibacter</taxon>
    </lineage>
</organism>
<protein>
    <submittedName>
        <fullName evidence="1">Uncharacterized protein</fullName>
    </submittedName>
</protein>
<proteinExistence type="predicted"/>
<dbReference type="KEGG" id="mgot:MgSA37_02245"/>
<dbReference type="EMBL" id="AP017313">
    <property type="protein sequence ID" value="BAU54074.1"/>
    <property type="molecule type" value="Genomic_DNA"/>
</dbReference>
<gene>
    <name evidence="1" type="ORF">MgSA37_02245</name>
</gene>
<reference evidence="1 2" key="1">
    <citation type="submission" date="2015-12" db="EMBL/GenBank/DDBJ databases">
        <title>Genome sequence of Mucilaginibacter gotjawali.</title>
        <authorList>
            <person name="Lee J.S."/>
            <person name="Lee K.C."/>
            <person name="Kim K.K."/>
            <person name="Lee B.W."/>
        </authorList>
    </citation>
    <scope>NUCLEOTIDE SEQUENCE [LARGE SCALE GENOMIC DNA]</scope>
    <source>
        <strain evidence="1 2">SA3-7</strain>
    </source>
</reference>
<dbReference type="OrthoDB" id="799853at2"/>
<dbReference type="RefSeq" id="WP_157750533.1">
    <property type="nucleotide sequence ID" value="NZ_AP017313.1"/>
</dbReference>
<keyword evidence="2" id="KW-1185">Reference proteome</keyword>
<evidence type="ECO:0000313" key="2">
    <source>
        <dbReference type="Proteomes" id="UP000218263"/>
    </source>
</evidence>
<dbReference type="AlphaFoldDB" id="A0A0X8X1J0"/>
<evidence type="ECO:0000313" key="1">
    <source>
        <dbReference type="EMBL" id="BAU54074.1"/>
    </source>
</evidence>
<dbReference type="Proteomes" id="UP000218263">
    <property type="component" value="Chromosome"/>
</dbReference>
<accession>A0A0X8X1J0</accession>